<evidence type="ECO:0000256" key="5">
    <source>
        <dbReference type="ARBA" id="ARBA00022723"/>
    </source>
</evidence>
<evidence type="ECO:0000256" key="3">
    <source>
        <dbReference type="ARBA" id="ARBA00004496"/>
    </source>
</evidence>
<evidence type="ECO:0000256" key="7">
    <source>
        <dbReference type="ARBA" id="ARBA00023002"/>
    </source>
</evidence>
<name>L7LVW3_RHIPC</name>
<organism evidence="14">
    <name type="scientific">Rhipicephalus pulchellus</name>
    <name type="common">Yellow backed tick</name>
    <name type="synonym">Dermacentor pulchellus</name>
    <dbReference type="NCBI Taxonomy" id="72859"/>
    <lineage>
        <taxon>Eukaryota</taxon>
        <taxon>Metazoa</taxon>
        <taxon>Ecdysozoa</taxon>
        <taxon>Arthropoda</taxon>
        <taxon>Chelicerata</taxon>
        <taxon>Arachnida</taxon>
        <taxon>Acari</taxon>
        <taxon>Parasitiformes</taxon>
        <taxon>Ixodida</taxon>
        <taxon>Ixodoidea</taxon>
        <taxon>Ixodidae</taxon>
        <taxon>Rhipicephalinae</taxon>
        <taxon>Rhipicephalus</taxon>
        <taxon>Rhipicephalus</taxon>
    </lineage>
</organism>
<reference evidence="14" key="1">
    <citation type="submission" date="2012-11" db="EMBL/GenBank/DDBJ databases">
        <authorList>
            <person name="Lucero-Rivera Y.E."/>
            <person name="Tovar-Ramirez D."/>
        </authorList>
    </citation>
    <scope>NUCLEOTIDE SEQUENCE</scope>
    <source>
        <tissue evidence="14">Salivary gland</tissue>
    </source>
</reference>
<evidence type="ECO:0000256" key="1">
    <source>
        <dbReference type="ARBA" id="ARBA00001954"/>
    </source>
</evidence>
<dbReference type="EC" id="1.14.11.63" evidence="11"/>
<dbReference type="InterPro" id="IPR014710">
    <property type="entry name" value="RmlC-like_jellyroll"/>
</dbReference>
<protein>
    <recommendedName>
        <fullName evidence="12">Bifunctional peptidase and (3S)-lysyl hydroxylase JMJD7</fullName>
        <ecNumber evidence="11">1.14.11.63</ecNumber>
    </recommendedName>
</protein>
<evidence type="ECO:0000256" key="2">
    <source>
        <dbReference type="ARBA" id="ARBA00004123"/>
    </source>
</evidence>
<keyword evidence="7" id="KW-0560">Oxidoreductase</keyword>
<dbReference type="GO" id="GO:0046872">
    <property type="term" value="F:metal ion binding"/>
    <property type="evidence" value="ECO:0007669"/>
    <property type="project" value="UniProtKB-KW"/>
</dbReference>
<keyword evidence="9" id="KW-1015">Disulfide bond</keyword>
<dbReference type="PANTHER" id="PTHR12461:SF99">
    <property type="entry name" value="BIFUNCTIONAL PEPTIDASE AND (3S)-LYSYL HYDROXYLASE JMJD7"/>
    <property type="match status" value="1"/>
</dbReference>
<dbReference type="InterPro" id="IPR003347">
    <property type="entry name" value="JmjC_dom"/>
</dbReference>
<evidence type="ECO:0000256" key="4">
    <source>
        <dbReference type="ARBA" id="ARBA00022490"/>
    </source>
</evidence>
<dbReference type="GO" id="GO:0005737">
    <property type="term" value="C:cytoplasm"/>
    <property type="evidence" value="ECO:0007669"/>
    <property type="project" value="UniProtKB-SubCell"/>
</dbReference>
<dbReference type="Pfam" id="PF13621">
    <property type="entry name" value="Cupin_8"/>
    <property type="match status" value="1"/>
</dbReference>
<sequence>MESAPLLDTLGRFNDNCKDFFHPRTVAEITLGRFNENCKDFFHPRTVAEITEQPSPLEFHRRWVSPNLPVIIRGGASHWAAVNKWTRTYLREKVGDLAVTVAVTPNGFADAVHGGVFVTPEERVMKFGQFLDILEARERSKAVFYIQKQNSNFTDEFRSLVDDVETDVCWATAAFGKAPDAVNFWMGDERAVTSMHRDHYENIYCVVSGHKDFILLPPTDLPWVPYENYKTGQFREVANGRFDIIGSGDGSSVPWIPLDPENPDFDRYPHYRRASPVKCRVSAGDILYLPSLWFHHVRQSHGCIALNYWYDMEFDIKYCYYKLLEDLSLTSKNC</sequence>
<proteinExistence type="evidence at transcript level"/>
<comment type="subcellular location">
    <subcellularLocation>
        <location evidence="3">Cytoplasm</location>
    </subcellularLocation>
    <subcellularLocation>
        <location evidence="2">Nucleus</location>
    </subcellularLocation>
</comment>
<keyword evidence="6" id="KW-0378">Hydrolase</keyword>
<keyword evidence="10" id="KW-0539">Nucleus</keyword>
<keyword evidence="4" id="KW-0963">Cytoplasm</keyword>
<evidence type="ECO:0000256" key="10">
    <source>
        <dbReference type="ARBA" id="ARBA00023242"/>
    </source>
</evidence>
<keyword evidence="8" id="KW-0408">Iron</keyword>
<dbReference type="PANTHER" id="PTHR12461">
    <property type="entry name" value="HYPOXIA-INDUCIBLE FACTOR 1 ALPHA INHIBITOR-RELATED"/>
    <property type="match status" value="1"/>
</dbReference>
<dbReference type="GO" id="GO:0005634">
    <property type="term" value="C:nucleus"/>
    <property type="evidence" value="ECO:0007669"/>
    <property type="project" value="UniProtKB-SubCell"/>
</dbReference>
<evidence type="ECO:0000256" key="6">
    <source>
        <dbReference type="ARBA" id="ARBA00022801"/>
    </source>
</evidence>
<comment type="cofactor">
    <cofactor evidence="1">
        <name>Fe(2+)</name>
        <dbReference type="ChEBI" id="CHEBI:29033"/>
    </cofactor>
</comment>
<dbReference type="FunFam" id="2.60.120.10:FF:000059">
    <property type="entry name" value="jmjC domain-containing protein 7"/>
    <property type="match status" value="1"/>
</dbReference>
<dbReference type="PROSITE" id="PS51184">
    <property type="entry name" value="JMJC"/>
    <property type="match status" value="1"/>
</dbReference>
<keyword evidence="5" id="KW-0479">Metal-binding</keyword>
<feature type="domain" description="JmjC" evidence="13">
    <location>
        <begin position="149"/>
        <end position="325"/>
    </location>
</feature>
<evidence type="ECO:0000259" key="13">
    <source>
        <dbReference type="PROSITE" id="PS51184"/>
    </source>
</evidence>
<dbReference type="Gene3D" id="2.60.120.10">
    <property type="entry name" value="Jelly Rolls"/>
    <property type="match status" value="1"/>
</dbReference>
<evidence type="ECO:0000256" key="9">
    <source>
        <dbReference type="ARBA" id="ARBA00023157"/>
    </source>
</evidence>
<accession>L7LVW3</accession>
<evidence type="ECO:0000256" key="11">
    <source>
        <dbReference type="ARBA" id="ARBA00066577"/>
    </source>
</evidence>
<dbReference type="GO" id="GO:0016787">
    <property type="term" value="F:hydrolase activity"/>
    <property type="evidence" value="ECO:0007669"/>
    <property type="project" value="UniProtKB-KW"/>
</dbReference>
<dbReference type="AlphaFoldDB" id="L7LVW3"/>
<dbReference type="SMART" id="SM00558">
    <property type="entry name" value="JmjC"/>
    <property type="match status" value="1"/>
</dbReference>
<evidence type="ECO:0000256" key="8">
    <source>
        <dbReference type="ARBA" id="ARBA00023004"/>
    </source>
</evidence>
<evidence type="ECO:0000256" key="12">
    <source>
        <dbReference type="ARBA" id="ARBA00071397"/>
    </source>
</evidence>
<reference evidence="14" key="2">
    <citation type="journal article" date="2015" name="J. Proteomics">
        <title>Sexual differences in the sialomes of the zebra tick, Rhipicephalus pulchellus.</title>
        <authorList>
            <person name="Tan A.W."/>
            <person name="Francischetti I.M."/>
            <person name="Slovak M."/>
            <person name="Kini R.M."/>
            <person name="Ribeiro J.M."/>
        </authorList>
    </citation>
    <scope>NUCLEOTIDE SEQUENCE</scope>
    <source>
        <tissue evidence="14">Salivary gland</tissue>
    </source>
</reference>
<dbReference type="EMBL" id="GACK01010006">
    <property type="protein sequence ID" value="JAA55028.1"/>
    <property type="molecule type" value="mRNA"/>
</dbReference>
<dbReference type="GO" id="GO:0106155">
    <property type="term" value="F:peptidyl-lysine 3-dioxygenase activity"/>
    <property type="evidence" value="ECO:0007669"/>
    <property type="project" value="UniProtKB-EC"/>
</dbReference>
<dbReference type="InterPro" id="IPR041667">
    <property type="entry name" value="Cupin_8"/>
</dbReference>
<evidence type="ECO:0000313" key="14">
    <source>
        <dbReference type="EMBL" id="JAA55028.1"/>
    </source>
</evidence>
<dbReference type="SUPFAM" id="SSF51197">
    <property type="entry name" value="Clavaminate synthase-like"/>
    <property type="match status" value="1"/>
</dbReference>